<dbReference type="InterPro" id="IPR004199">
    <property type="entry name" value="B-gal_small/dom_5"/>
</dbReference>
<evidence type="ECO:0000256" key="3">
    <source>
        <dbReference type="ARBA" id="ARBA00022801"/>
    </source>
</evidence>
<evidence type="ECO:0000256" key="1">
    <source>
        <dbReference type="ARBA" id="ARBA00001412"/>
    </source>
</evidence>
<evidence type="ECO:0000259" key="5">
    <source>
        <dbReference type="SMART" id="SM01038"/>
    </source>
</evidence>
<accession>A0ABR2JRM9</accession>
<dbReference type="Proteomes" id="UP001470230">
    <property type="component" value="Unassembled WGS sequence"/>
</dbReference>
<dbReference type="InterPro" id="IPR011013">
    <property type="entry name" value="Gal_mutarotase_sf_dom"/>
</dbReference>
<dbReference type="PANTHER" id="PTHR46323">
    <property type="entry name" value="BETA-GALACTOSIDASE"/>
    <property type="match status" value="1"/>
</dbReference>
<comment type="caution">
    <text evidence="6">The sequence shown here is derived from an EMBL/GenBank/DDBJ whole genome shotgun (WGS) entry which is preliminary data.</text>
</comment>
<name>A0ABR2JRM9_9EUKA</name>
<feature type="domain" description="Beta galactosidase small chain/" evidence="5">
    <location>
        <begin position="64"/>
        <end position="244"/>
    </location>
</feature>
<evidence type="ECO:0000313" key="6">
    <source>
        <dbReference type="EMBL" id="KAK8881397.1"/>
    </source>
</evidence>
<evidence type="ECO:0000256" key="4">
    <source>
        <dbReference type="ARBA" id="ARBA00023295"/>
    </source>
</evidence>
<organism evidence="6 7">
    <name type="scientific">Tritrichomonas musculus</name>
    <dbReference type="NCBI Taxonomy" id="1915356"/>
    <lineage>
        <taxon>Eukaryota</taxon>
        <taxon>Metamonada</taxon>
        <taxon>Parabasalia</taxon>
        <taxon>Tritrichomonadida</taxon>
        <taxon>Tritrichomonadidae</taxon>
        <taxon>Tritrichomonas</taxon>
    </lineage>
</organism>
<protein>
    <recommendedName>
        <fullName evidence="2">beta-galactosidase</fullName>
        <ecNumber evidence="2">3.2.1.23</ecNumber>
    </recommendedName>
</protein>
<dbReference type="EMBL" id="JAPFFF010000010">
    <property type="protein sequence ID" value="KAK8881397.1"/>
    <property type="molecule type" value="Genomic_DNA"/>
</dbReference>
<evidence type="ECO:0000256" key="2">
    <source>
        <dbReference type="ARBA" id="ARBA00012756"/>
    </source>
</evidence>
<gene>
    <name evidence="6" type="ORF">M9Y10_004133</name>
</gene>
<dbReference type="InterPro" id="IPR050347">
    <property type="entry name" value="Bact_Beta-galactosidase"/>
</dbReference>
<keyword evidence="7" id="KW-1185">Reference proteome</keyword>
<evidence type="ECO:0000313" key="7">
    <source>
        <dbReference type="Proteomes" id="UP001470230"/>
    </source>
</evidence>
<dbReference type="PANTHER" id="PTHR46323:SF2">
    <property type="entry name" value="BETA-GALACTOSIDASE"/>
    <property type="match status" value="1"/>
</dbReference>
<dbReference type="EC" id="3.2.1.23" evidence="2"/>
<dbReference type="Gene3D" id="2.70.98.10">
    <property type="match status" value="1"/>
</dbReference>
<reference evidence="6 7" key="1">
    <citation type="submission" date="2024-04" db="EMBL/GenBank/DDBJ databases">
        <title>Tritrichomonas musculus Genome.</title>
        <authorList>
            <person name="Alves-Ferreira E."/>
            <person name="Grigg M."/>
            <person name="Lorenzi H."/>
            <person name="Galac M."/>
        </authorList>
    </citation>
    <scope>NUCLEOTIDE SEQUENCE [LARGE SCALE GENOMIC DNA]</scope>
    <source>
        <strain evidence="6 7">EAF2021</strain>
    </source>
</reference>
<sequence>MHVVVCTFILMAKKLDTLDNQPFIPKGFIVARDKFRLPIEPLPRTVKNEEGPSLTINDNTEMVSICSEKVEFVFSKTEKNVKSYKLDGFEYISKGFGFQPNFWRGPTDNDYGNGAPNREQFWKKMSHEFKIDQCQATIENNVANLTVIYVLDDKFNRLELEDDCIPRIGLRFRIPVELHNVDYFGRGPEENYCDRCSGTQIDLYKTTSEDLYFPYVRPQENGHHIDTRWLAVHSLALKWSFVWKKN</sequence>
<dbReference type="Pfam" id="PF02929">
    <property type="entry name" value="Bgal_small_N"/>
    <property type="match status" value="1"/>
</dbReference>
<keyword evidence="4" id="KW-0326">Glycosidase</keyword>
<comment type="catalytic activity">
    <reaction evidence="1">
        <text>Hydrolysis of terminal non-reducing beta-D-galactose residues in beta-D-galactosides.</text>
        <dbReference type="EC" id="3.2.1.23"/>
    </reaction>
</comment>
<dbReference type="SMART" id="SM01038">
    <property type="entry name" value="Bgal_small_N"/>
    <property type="match status" value="1"/>
</dbReference>
<proteinExistence type="predicted"/>
<dbReference type="SUPFAM" id="SSF74650">
    <property type="entry name" value="Galactose mutarotase-like"/>
    <property type="match status" value="1"/>
</dbReference>
<keyword evidence="3" id="KW-0378">Hydrolase</keyword>
<dbReference type="InterPro" id="IPR014718">
    <property type="entry name" value="GH-type_carb-bd"/>
</dbReference>